<organism evidence="1 2">
    <name type="scientific">Panagrolaimus sp. PS1159</name>
    <dbReference type="NCBI Taxonomy" id="55785"/>
    <lineage>
        <taxon>Eukaryota</taxon>
        <taxon>Metazoa</taxon>
        <taxon>Ecdysozoa</taxon>
        <taxon>Nematoda</taxon>
        <taxon>Chromadorea</taxon>
        <taxon>Rhabditida</taxon>
        <taxon>Tylenchina</taxon>
        <taxon>Panagrolaimomorpha</taxon>
        <taxon>Panagrolaimoidea</taxon>
        <taxon>Panagrolaimidae</taxon>
        <taxon>Panagrolaimus</taxon>
    </lineage>
</organism>
<dbReference type="WBParaSite" id="PS1159_v2.g12012.t1">
    <property type="protein sequence ID" value="PS1159_v2.g12012.t1"/>
    <property type="gene ID" value="PS1159_v2.g12012"/>
</dbReference>
<reference evidence="2" key="1">
    <citation type="submission" date="2022-11" db="UniProtKB">
        <authorList>
            <consortium name="WormBaseParasite"/>
        </authorList>
    </citation>
    <scope>IDENTIFICATION</scope>
</reference>
<evidence type="ECO:0000313" key="2">
    <source>
        <dbReference type="WBParaSite" id="PS1159_v2.g12012.t1"/>
    </source>
</evidence>
<proteinExistence type="predicted"/>
<protein>
    <submittedName>
        <fullName evidence="2">Uncharacterized protein</fullName>
    </submittedName>
</protein>
<evidence type="ECO:0000313" key="1">
    <source>
        <dbReference type="Proteomes" id="UP000887580"/>
    </source>
</evidence>
<sequence>MLPSNFENDDSGKEDNLKKRNNSIANNNSTLSLHISAYENLTEDSFDKRKDCLKNDLNKFLESAKQISIASASIIHNPFEFSRQKNDNVLEPEMSQFKASQRLLNPHISSGDQQF</sequence>
<dbReference type="Proteomes" id="UP000887580">
    <property type="component" value="Unplaced"/>
</dbReference>
<name>A0AC35F0V0_9BILA</name>
<accession>A0AC35F0V0</accession>